<comment type="cofactor">
    <cofactor evidence="1">
        <name>Mg(2+)</name>
        <dbReference type="ChEBI" id="CHEBI:18420"/>
    </cofactor>
</comment>
<dbReference type="Pfam" id="PF12627">
    <property type="entry name" value="PolyA_pol_RNAbd"/>
    <property type="match status" value="1"/>
</dbReference>
<dbReference type="Gene3D" id="1.10.3090.10">
    <property type="entry name" value="cca-adding enzyme, domain 2"/>
    <property type="match status" value="1"/>
</dbReference>
<keyword evidence="14" id="KW-0378">Hydrolase</keyword>
<dbReference type="InterPro" id="IPR043519">
    <property type="entry name" value="NT_sf"/>
</dbReference>
<evidence type="ECO:0000256" key="8">
    <source>
        <dbReference type="ARBA" id="ARBA00022840"/>
    </source>
</evidence>
<evidence type="ECO:0000256" key="5">
    <source>
        <dbReference type="ARBA" id="ARBA00022723"/>
    </source>
</evidence>
<dbReference type="GO" id="GO:0042245">
    <property type="term" value="P:RNA repair"/>
    <property type="evidence" value="ECO:0007669"/>
    <property type="project" value="UniProtKB-KW"/>
</dbReference>
<feature type="domain" description="Poly A polymerase head" evidence="12">
    <location>
        <begin position="3"/>
        <end position="122"/>
    </location>
</feature>
<dbReference type="GO" id="GO:0005524">
    <property type="term" value="F:ATP binding"/>
    <property type="evidence" value="ECO:0007669"/>
    <property type="project" value="UniProtKB-KW"/>
</dbReference>
<evidence type="ECO:0000256" key="3">
    <source>
        <dbReference type="ARBA" id="ARBA00022694"/>
    </source>
</evidence>
<dbReference type="PANTHER" id="PTHR47545">
    <property type="entry name" value="MULTIFUNCTIONAL CCA PROTEIN"/>
    <property type="match status" value="1"/>
</dbReference>
<dbReference type="EMBL" id="CP040986">
    <property type="protein sequence ID" value="QDD13136.1"/>
    <property type="molecule type" value="Genomic_DNA"/>
</dbReference>
<feature type="domain" description="tRNA nucleotidyltransferase/poly(A) polymerase RNA and SrmB- binding" evidence="13">
    <location>
        <begin position="148"/>
        <end position="209"/>
    </location>
</feature>
<keyword evidence="3" id="KW-0819">tRNA processing</keyword>
<dbReference type="InterPro" id="IPR050124">
    <property type="entry name" value="tRNA_CCA-adding_enzyme"/>
</dbReference>
<evidence type="ECO:0000256" key="10">
    <source>
        <dbReference type="ARBA" id="ARBA00022884"/>
    </source>
</evidence>
<dbReference type="KEGG" id="mrk:FIT61_01385"/>
<dbReference type="GO" id="GO:0001680">
    <property type="term" value="P:tRNA 3'-terminal CCA addition"/>
    <property type="evidence" value="ECO:0007669"/>
    <property type="project" value="InterPro"/>
</dbReference>
<accession>A0AAE6FSQ7</accession>
<dbReference type="InterPro" id="IPR032828">
    <property type="entry name" value="PolyA_RNA-bd"/>
</dbReference>
<dbReference type="InterPro" id="IPR012006">
    <property type="entry name" value="CCA_bact"/>
</dbReference>
<dbReference type="SUPFAM" id="SSF81301">
    <property type="entry name" value="Nucleotidyltransferase"/>
    <property type="match status" value="1"/>
</dbReference>
<evidence type="ECO:0000313" key="15">
    <source>
        <dbReference type="Proteomes" id="UP000312102"/>
    </source>
</evidence>
<evidence type="ECO:0000256" key="9">
    <source>
        <dbReference type="ARBA" id="ARBA00022842"/>
    </source>
</evidence>
<dbReference type="PANTHER" id="PTHR47545:SF1">
    <property type="entry name" value="MULTIFUNCTIONAL CCA PROTEIN"/>
    <property type="match status" value="1"/>
</dbReference>
<keyword evidence="8" id="KW-0067">ATP-binding</keyword>
<evidence type="ECO:0000259" key="13">
    <source>
        <dbReference type="Pfam" id="PF12627"/>
    </source>
</evidence>
<evidence type="ECO:0000256" key="2">
    <source>
        <dbReference type="ARBA" id="ARBA00022679"/>
    </source>
</evidence>
<protein>
    <submittedName>
        <fullName evidence="14">Multifunctional CCA tRNA nucleotidyl transferase/2'3'-cyclic phosphodiesterase/2'nucleotidase/phosphatase</fullName>
        <ecNumber evidence="14">2.7.7.72</ecNumber>
        <ecNumber evidence="14">3.1.4.16</ecNumber>
    </submittedName>
</protein>
<dbReference type="Pfam" id="PF01743">
    <property type="entry name" value="PolyA_pol"/>
    <property type="match status" value="1"/>
</dbReference>
<keyword evidence="9" id="KW-0460">Magnesium</keyword>
<dbReference type="InterPro" id="IPR002646">
    <property type="entry name" value="PolA_pol_head_dom"/>
</dbReference>
<keyword evidence="10 11" id="KW-0694">RNA-binding</keyword>
<evidence type="ECO:0000256" key="4">
    <source>
        <dbReference type="ARBA" id="ARBA00022695"/>
    </source>
</evidence>
<gene>
    <name evidence="14" type="primary">cca</name>
    <name evidence="14" type="ORF">FIT61_01385</name>
</gene>
<dbReference type="GO" id="GO:0008663">
    <property type="term" value="F:2',3'-cyclic-nucleotide 2'-phosphodiesterase activity"/>
    <property type="evidence" value="ECO:0007669"/>
    <property type="project" value="UniProtKB-EC"/>
</dbReference>
<organism evidence="14 15">
    <name type="scientific">Candidatus Methylopumilus rimovensis</name>
    <dbReference type="NCBI Taxonomy" id="2588535"/>
    <lineage>
        <taxon>Bacteria</taxon>
        <taxon>Pseudomonadati</taxon>
        <taxon>Pseudomonadota</taxon>
        <taxon>Betaproteobacteria</taxon>
        <taxon>Nitrosomonadales</taxon>
        <taxon>Methylophilaceae</taxon>
        <taxon>Candidatus Methylopumilus</taxon>
    </lineage>
</organism>
<keyword evidence="6" id="KW-0547">Nucleotide-binding</keyword>
<dbReference type="GO" id="GO:0003723">
    <property type="term" value="F:RNA binding"/>
    <property type="evidence" value="ECO:0007669"/>
    <property type="project" value="UniProtKB-KW"/>
</dbReference>
<comment type="similarity">
    <text evidence="11">Belongs to the tRNA nucleotidyltransferase/poly(A) polymerase family.</text>
</comment>
<dbReference type="AlphaFoldDB" id="A0AAE6FSQ7"/>
<evidence type="ECO:0000313" key="14">
    <source>
        <dbReference type="EMBL" id="QDD13136.1"/>
    </source>
</evidence>
<proteinExistence type="inferred from homology"/>
<keyword evidence="2 11" id="KW-0808">Transferase</keyword>
<dbReference type="EC" id="2.7.7.72" evidence="14"/>
<evidence type="ECO:0000259" key="12">
    <source>
        <dbReference type="Pfam" id="PF01743"/>
    </source>
</evidence>
<evidence type="ECO:0000256" key="6">
    <source>
        <dbReference type="ARBA" id="ARBA00022741"/>
    </source>
</evidence>
<name>A0AAE6FSQ7_9PROT</name>
<keyword evidence="5" id="KW-0479">Metal-binding</keyword>
<keyword evidence="7" id="KW-0692">RNA repair</keyword>
<dbReference type="CDD" id="cd05398">
    <property type="entry name" value="NT_ClassII-CCAase"/>
    <property type="match status" value="1"/>
</dbReference>
<sequence>MKIYLVGGAVRDQIMGLSVKDKDYVVVGSTSEEMVKLGYKPVGKDFPVFLHPKTHHEYALARTERKVSKGYKGFKVYASKEVTLEEDLKRRDLTINAIAKDTKGQFFDPFQGIKDIKNKVLRHVSPAFVEDPIRVLRIARFSARFHQFKIHPKTELILRQIVKNKEIESVASERIWHEFSVGFSEKKSYLMFEVLHRCGALKLLLPEMNYVKHKNSMKKSFEYAAKSKYSAEIKAALFFMYLYPIKANIKLQEKIYTRLSVPNAVKKLTEKTILNLSDLKQFKKLKPRQILDLIYKMDLFRNPDMLLDVIKVFEAFIKGQSIQYKSASTTLKIMQKYLKQLNKLNLSSISQNKRGLDIKDAVYDARLQVLTKLI</sequence>
<dbReference type="RefSeq" id="WP_139882756.1">
    <property type="nucleotide sequence ID" value="NZ_CP040986.1"/>
</dbReference>
<evidence type="ECO:0000256" key="1">
    <source>
        <dbReference type="ARBA" id="ARBA00001946"/>
    </source>
</evidence>
<reference evidence="14 15" key="1">
    <citation type="journal article" date="2019" name="ISME J.">
        <title>Evolution in action: habitat transition from sediment to the pelagial leads to genome streamlining in Methylophilaceae.</title>
        <authorList>
            <person name="Salcher M."/>
            <person name="Schaefle D."/>
            <person name="Kaspar M."/>
            <person name="Neuenschwander S.M."/>
            <person name="Ghai R."/>
        </authorList>
    </citation>
    <scope>NUCLEOTIDE SEQUENCE [LARGE SCALE GENOMIC DNA]</scope>
    <source>
        <strain evidence="14 15">MMS-RI-1</strain>
    </source>
</reference>
<dbReference type="Gene3D" id="3.30.460.10">
    <property type="entry name" value="Beta Polymerase, domain 2"/>
    <property type="match status" value="1"/>
</dbReference>
<keyword evidence="4 14" id="KW-0548">Nucleotidyltransferase</keyword>
<dbReference type="GO" id="GO:0046872">
    <property type="term" value="F:metal ion binding"/>
    <property type="evidence" value="ECO:0007669"/>
    <property type="project" value="UniProtKB-KW"/>
</dbReference>
<dbReference type="GO" id="GO:0004810">
    <property type="term" value="F:CCA tRNA nucleotidyltransferase activity"/>
    <property type="evidence" value="ECO:0007669"/>
    <property type="project" value="UniProtKB-EC"/>
</dbReference>
<keyword evidence="15" id="KW-1185">Reference proteome</keyword>
<evidence type="ECO:0000256" key="11">
    <source>
        <dbReference type="RuleBase" id="RU003953"/>
    </source>
</evidence>
<dbReference type="EC" id="3.1.4.16" evidence="14"/>
<evidence type="ECO:0000256" key="7">
    <source>
        <dbReference type="ARBA" id="ARBA00022800"/>
    </source>
</evidence>
<dbReference type="Proteomes" id="UP000312102">
    <property type="component" value="Chromosome"/>
</dbReference>
<dbReference type="PIRSF" id="PIRSF000813">
    <property type="entry name" value="CCA_bact"/>
    <property type="match status" value="1"/>
</dbReference>
<dbReference type="SUPFAM" id="SSF81891">
    <property type="entry name" value="Poly A polymerase C-terminal region-like"/>
    <property type="match status" value="1"/>
</dbReference>